<organism evidence="2 3">
    <name type="scientific">Cuscuta epithymum</name>
    <dbReference type="NCBI Taxonomy" id="186058"/>
    <lineage>
        <taxon>Eukaryota</taxon>
        <taxon>Viridiplantae</taxon>
        <taxon>Streptophyta</taxon>
        <taxon>Embryophyta</taxon>
        <taxon>Tracheophyta</taxon>
        <taxon>Spermatophyta</taxon>
        <taxon>Magnoliopsida</taxon>
        <taxon>eudicotyledons</taxon>
        <taxon>Gunneridae</taxon>
        <taxon>Pentapetalae</taxon>
        <taxon>asterids</taxon>
        <taxon>lamiids</taxon>
        <taxon>Solanales</taxon>
        <taxon>Convolvulaceae</taxon>
        <taxon>Cuscuteae</taxon>
        <taxon>Cuscuta</taxon>
        <taxon>Cuscuta subgen. Cuscuta</taxon>
    </lineage>
</organism>
<dbReference type="InterPro" id="IPR003871">
    <property type="entry name" value="RFA1B/D_OB_1st"/>
</dbReference>
<dbReference type="Proteomes" id="UP001152523">
    <property type="component" value="Unassembled WGS sequence"/>
</dbReference>
<name>A0AAV0FTQ9_9ASTE</name>
<dbReference type="PANTHER" id="PTHR47165:SF4">
    <property type="entry name" value="OS03G0429900 PROTEIN"/>
    <property type="match status" value="1"/>
</dbReference>
<dbReference type="CDD" id="cd04480">
    <property type="entry name" value="RPA1_DBD_A_like"/>
    <property type="match status" value="1"/>
</dbReference>
<evidence type="ECO:0000313" key="2">
    <source>
        <dbReference type="EMBL" id="CAH9139073.1"/>
    </source>
</evidence>
<feature type="non-terminal residue" evidence="2">
    <location>
        <position position="137"/>
    </location>
</feature>
<evidence type="ECO:0000259" key="1">
    <source>
        <dbReference type="Pfam" id="PF02721"/>
    </source>
</evidence>
<dbReference type="Gene3D" id="2.40.50.140">
    <property type="entry name" value="Nucleic acid-binding proteins"/>
    <property type="match status" value="1"/>
</dbReference>
<feature type="domain" description="Replication protein A 70 kDa DNA-binding subunit B/D first OB fold" evidence="1">
    <location>
        <begin position="21"/>
        <end position="102"/>
    </location>
</feature>
<keyword evidence="3" id="KW-1185">Reference proteome</keyword>
<dbReference type="AlphaFoldDB" id="A0AAV0FTQ9"/>
<evidence type="ECO:0000313" key="3">
    <source>
        <dbReference type="Proteomes" id="UP001152523"/>
    </source>
</evidence>
<dbReference type="InterPro" id="IPR012340">
    <property type="entry name" value="NA-bd_OB-fold"/>
</dbReference>
<dbReference type="EMBL" id="CAMAPF010001015">
    <property type="protein sequence ID" value="CAH9139073.1"/>
    <property type="molecule type" value="Genomic_DNA"/>
</dbReference>
<comment type="caution">
    <text evidence="2">The sequence shown here is derived from an EMBL/GenBank/DDBJ whole genome shotgun (WGS) entry which is preliminary data.</text>
</comment>
<dbReference type="SUPFAM" id="SSF50249">
    <property type="entry name" value="Nucleic acid-binding proteins"/>
    <property type="match status" value="1"/>
</dbReference>
<dbReference type="PANTHER" id="PTHR47165">
    <property type="entry name" value="OS03G0429900 PROTEIN"/>
    <property type="match status" value="1"/>
</dbReference>
<dbReference type="Pfam" id="PF02721">
    <property type="entry name" value="DUF223"/>
    <property type="match status" value="1"/>
</dbReference>
<gene>
    <name evidence="2" type="ORF">CEPIT_LOCUS37306</name>
</gene>
<reference evidence="2" key="1">
    <citation type="submission" date="2022-07" db="EMBL/GenBank/DDBJ databases">
        <authorList>
            <person name="Macas J."/>
            <person name="Novak P."/>
            <person name="Neumann P."/>
        </authorList>
    </citation>
    <scope>NUCLEOTIDE SEQUENCE</scope>
</reference>
<accession>A0AAV0FTQ9</accession>
<protein>
    <recommendedName>
        <fullName evidence="1">Replication protein A 70 kDa DNA-binding subunit B/D first OB fold domain-containing protein</fullName>
    </recommendedName>
</protein>
<proteinExistence type="predicted"/>
<sequence>MAPVKKVLSDVTPNLDVRAAFLLRVARKWTPSRTKSELVLMDEEGTFIQATIPLQLIPQLEDKFEEGKLYAIKNFEVKENQGNWRPTPHPYRLFFTDNTKIAYQEDKKHDYFRKSVYKITEFSDIINGPDVVGANLL</sequence>